<keyword evidence="4 7" id="KW-0863">Zinc-finger</keyword>
<evidence type="ECO:0000313" key="11">
    <source>
        <dbReference type="Proteomes" id="UP001391051"/>
    </source>
</evidence>
<evidence type="ECO:0000256" key="3">
    <source>
        <dbReference type="ARBA" id="ARBA00022737"/>
    </source>
</evidence>
<dbReference type="PROSITE" id="PS00028">
    <property type="entry name" value="ZINC_FINGER_C2H2_1"/>
    <property type="match status" value="1"/>
</dbReference>
<feature type="compositionally biased region" description="Basic and acidic residues" evidence="8">
    <location>
        <begin position="94"/>
        <end position="104"/>
    </location>
</feature>
<evidence type="ECO:0000256" key="4">
    <source>
        <dbReference type="ARBA" id="ARBA00022771"/>
    </source>
</evidence>
<dbReference type="Proteomes" id="UP001391051">
    <property type="component" value="Unassembled WGS sequence"/>
</dbReference>
<keyword evidence="3" id="KW-0677">Repeat</keyword>
<evidence type="ECO:0000259" key="9">
    <source>
        <dbReference type="PROSITE" id="PS50157"/>
    </source>
</evidence>
<dbReference type="InterPro" id="IPR013087">
    <property type="entry name" value="Znf_C2H2_type"/>
</dbReference>
<dbReference type="InterPro" id="IPR051059">
    <property type="entry name" value="VerF-like"/>
</dbReference>
<evidence type="ECO:0000256" key="8">
    <source>
        <dbReference type="SAM" id="MobiDB-lite"/>
    </source>
</evidence>
<feature type="region of interest" description="Disordered" evidence="8">
    <location>
        <begin position="21"/>
        <end position="104"/>
    </location>
</feature>
<dbReference type="RefSeq" id="XP_066702261.1">
    <property type="nucleotide sequence ID" value="XM_066842399.1"/>
</dbReference>
<dbReference type="PROSITE" id="PS50157">
    <property type="entry name" value="ZINC_FINGER_C2H2_2"/>
    <property type="match status" value="1"/>
</dbReference>
<dbReference type="GeneID" id="92075461"/>
<accession>A0ABR1QJP7</accession>
<comment type="subcellular location">
    <subcellularLocation>
        <location evidence="1">Nucleus</location>
    </subcellularLocation>
</comment>
<keyword evidence="2" id="KW-0479">Metal-binding</keyword>
<dbReference type="EMBL" id="JAQQWE010000004">
    <property type="protein sequence ID" value="KAK7956955.1"/>
    <property type="molecule type" value="Genomic_DNA"/>
</dbReference>
<evidence type="ECO:0000256" key="6">
    <source>
        <dbReference type="ARBA" id="ARBA00023242"/>
    </source>
</evidence>
<feature type="compositionally biased region" description="Polar residues" evidence="8">
    <location>
        <begin position="21"/>
        <end position="32"/>
    </location>
</feature>
<comment type="caution">
    <text evidence="10">The sequence shown here is derived from an EMBL/GenBank/DDBJ whole genome shotgun (WGS) entry which is preliminary data.</text>
</comment>
<evidence type="ECO:0000256" key="1">
    <source>
        <dbReference type="ARBA" id="ARBA00004123"/>
    </source>
</evidence>
<keyword evidence="6" id="KW-0539">Nucleus</keyword>
<sequence>MTTIFAVQPGDIKPSIAVSQRPSIMTQMQRLSPSRCVKREEKADVGRIQTHSPEQDMRIITDDHDQDADGDADTKHENSSTDGGPSRKRRRSRKGLDKKFECPHDGCGKSYSRAEHLCDFPDCNREFVRLDLCNRHRDRHTAKGSALSRKDSLNKFSSPADNSRQPFYFSPRLPRVQ</sequence>
<evidence type="ECO:0000256" key="2">
    <source>
        <dbReference type="ARBA" id="ARBA00022723"/>
    </source>
</evidence>
<dbReference type="Gene3D" id="3.30.160.60">
    <property type="entry name" value="Classic Zinc Finger"/>
    <property type="match status" value="1"/>
</dbReference>
<feature type="compositionally biased region" description="Polar residues" evidence="8">
    <location>
        <begin position="154"/>
        <end position="165"/>
    </location>
</feature>
<keyword evidence="5" id="KW-0862">Zinc</keyword>
<feature type="region of interest" description="Disordered" evidence="8">
    <location>
        <begin position="139"/>
        <end position="177"/>
    </location>
</feature>
<organism evidence="10 11">
    <name type="scientific">Apiospora aurea</name>
    <dbReference type="NCBI Taxonomy" id="335848"/>
    <lineage>
        <taxon>Eukaryota</taxon>
        <taxon>Fungi</taxon>
        <taxon>Dikarya</taxon>
        <taxon>Ascomycota</taxon>
        <taxon>Pezizomycotina</taxon>
        <taxon>Sordariomycetes</taxon>
        <taxon>Xylariomycetidae</taxon>
        <taxon>Amphisphaeriales</taxon>
        <taxon>Apiosporaceae</taxon>
        <taxon>Apiospora</taxon>
    </lineage>
</organism>
<name>A0ABR1QJP7_9PEZI</name>
<dbReference type="PANTHER" id="PTHR40626">
    <property type="entry name" value="MIP31509P"/>
    <property type="match status" value="1"/>
</dbReference>
<gene>
    <name evidence="10" type="ORF">PG986_006177</name>
</gene>
<feature type="domain" description="C2H2-type" evidence="9">
    <location>
        <begin position="116"/>
        <end position="145"/>
    </location>
</feature>
<dbReference type="PANTHER" id="PTHR40626:SF11">
    <property type="entry name" value="ZINC FINGER PROTEIN YPR022C"/>
    <property type="match status" value="1"/>
</dbReference>
<evidence type="ECO:0000256" key="5">
    <source>
        <dbReference type="ARBA" id="ARBA00022833"/>
    </source>
</evidence>
<proteinExistence type="predicted"/>
<evidence type="ECO:0000256" key="7">
    <source>
        <dbReference type="PROSITE-ProRule" id="PRU00042"/>
    </source>
</evidence>
<protein>
    <submittedName>
        <fullName evidence="10">Fungal-specific transcription factor domain-containing protein</fullName>
    </submittedName>
</protein>
<feature type="compositionally biased region" description="Basic and acidic residues" evidence="8">
    <location>
        <begin position="53"/>
        <end position="63"/>
    </location>
</feature>
<reference evidence="10 11" key="1">
    <citation type="submission" date="2023-01" db="EMBL/GenBank/DDBJ databases">
        <title>Analysis of 21 Apiospora genomes using comparative genomics revels a genus with tremendous synthesis potential of carbohydrate active enzymes and secondary metabolites.</title>
        <authorList>
            <person name="Sorensen T."/>
        </authorList>
    </citation>
    <scope>NUCLEOTIDE SEQUENCE [LARGE SCALE GENOMIC DNA]</scope>
    <source>
        <strain evidence="10 11">CBS 24483</strain>
    </source>
</reference>
<evidence type="ECO:0000313" key="10">
    <source>
        <dbReference type="EMBL" id="KAK7956955.1"/>
    </source>
</evidence>
<keyword evidence="11" id="KW-1185">Reference proteome</keyword>